<accession>A0A1M5PVA1</accession>
<evidence type="ECO:0008006" key="3">
    <source>
        <dbReference type="Google" id="ProtNLM"/>
    </source>
</evidence>
<dbReference type="STRING" id="1121321.SAMN04488530_11635"/>
<keyword evidence="2" id="KW-1185">Reference proteome</keyword>
<dbReference type="AlphaFoldDB" id="A0A1M5PVA1"/>
<name>A0A1M5PVA1_9FIRM</name>
<organism evidence="1 2">
    <name type="scientific">Asaccharospora irregularis DSM 2635</name>
    <dbReference type="NCBI Taxonomy" id="1121321"/>
    <lineage>
        <taxon>Bacteria</taxon>
        <taxon>Bacillati</taxon>
        <taxon>Bacillota</taxon>
        <taxon>Clostridia</taxon>
        <taxon>Peptostreptococcales</taxon>
        <taxon>Peptostreptococcaceae</taxon>
        <taxon>Asaccharospora</taxon>
    </lineage>
</organism>
<sequence>MINAKIVEDKNIVYVSVGGYLTGVDAKEFLNNYKRMTKSIKPSQYRLVVEPSDFQCENNKDIRNVCMAFLKTGYNKMYLVDPKNNIMNSLSLGAIEKKLFLKSVKFIKSIKEVN</sequence>
<proteinExistence type="predicted"/>
<dbReference type="Proteomes" id="UP000243255">
    <property type="component" value="Unassembled WGS sequence"/>
</dbReference>
<protein>
    <recommendedName>
        <fullName evidence="3">STAS domain-containing protein</fullName>
    </recommendedName>
</protein>
<dbReference type="EMBL" id="FQWX01000016">
    <property type="protein sequence ID" value="SHH05768.1"/>
    <property type="molecule type" value="Genomic_DNA"/>
</dbReference>
<gene>
    <name evidence="1" type="ORF">SAMN04488530_11635</name>
</gene>
<dbReference type="OrthoDB" id="1751721at2"/>
<dbReference type="RefSeq" id="WP_073126237.1">
    <property type="nucleotide sequence ID" value="NZ_BAABCH010000097.1"/>
</dbReference>
<evidence type="ECO:0000313" key="1">
    <source>
        <dbReference type="EMBL" id="SHH05768.1"/>
    </source>
</evidence>
<evidence type="ECO:0000313" key="2">
    <source>
        <dbReference type="Proteomes" id="UP000243255"/>
    </source>
</evidence>
<reference evidence="2" key="1">
    <citation type="submission" date="2016-11" db="EMBL/GenBank/DDBJ databases">
        <authorList>
            <person name="Varghese N."/>
            <person name="Submissions S."/>
        </authorList>
    </citation>
    <scope>NUCLEOTIDE SEQUENCE [LARGE SCALE GENOMIC DNA]</scope>
    <source>
        <strain evidence="2">DSM 2635</strain>
    </source>
</reference>